<reference evidence="1" key="1">
    <citation type="submission" date="2018-05" db="EMBL/GenBank/DDBJ databases">
        <authorList>
            <person name="Lanie J.A."/>
            <person name="Ng W.-L."/>
            <person name="Kazmierczak K.M."/>
            <person name="Andrzejewski T.M."/>
            <person name="Davidsen T.M."/>
            <person name="Wayne K.J."/>
            <person name="Tettelin H."/>
            <person name="Glass J.I."/>
            <person name="Rusch D."/>
            <person name="Podicherti R."/>
            <person name="Tsui H.-C.T."/>
            <person name="Winkler M.E."/>
        </authorList>
    </citation>
    <scope>NUCLEOTIDE SEQUENCE</scope>
</reference>
<name>A0A382WW43_9ZZZZ</name>
<dbReference type="EMBL" id="UINC01162872">
    <property type="protein sequence ID" value="SVD62864.1"/>
    <property type="molecule type" value="Genomic_DNA"/>
</dbReference>
<dbReference type="AlphaFoldDB" id="A0A382WW43"/>
<proteinExistence type="predicted"/>
<accession>A0A382WW43</accession>
<organism evidence="1">
    <name type="scientific">marine metagenome</name>
    <dbReference type="NCBI Taxonomy" id="408172"/>
    <lineage>
        <taxon>unclassified sequences</taxon>
        <taxon>metagenomes</taxon>
        <taxon>ecological metagenomes</taxon>
    </lineage>
</organism>
<evidence type="ECO:0000313" key="1">
    <source>
        <dbReference type="EMBL" id="SVD62864.1"/>
    </source>
</evidence>
<gene>
    <name evidence="1" type="ORF">METZ01_LOCUS415718</name>
</gene>
<sequence>MKIEKNKRYKIVQGRKEYCGTPESIIMDMSWWDRSRPEGDPGRVSNNAEYIQLVLHRLFLEESEMADINDECKLLSFLNDEDLIEIIEAD</sequence>
<protein>
    <submittedName>
        <fullName evidence="1">Uncharacterized protein</fullName>
    </submittedName>
</protein>